<dbReference type="AlphaFoldDB" id="A0A2I1H4W9"/>
<comment type="caution">
    <text evidence="1">The sequence shown here is derived from an EMBL/GenBank/DDBJ whole genome shotgun (WGS) entry which is preliminary data.</text>
</comment>
<evidence type="ECO:0000313" key="2">
    <source>
        <dbReference type="Proteomes" id="UP000234323"/>
    </source>
</evidence>
<dbReference type="EMBL" id="LLXI01001489">
    <property type="protein sequence ID" value="PKY53925.1"/>
    <property type="molecule type" value="Genomic_DNA"/>
</dbReference>
<gene>
    <name evidence="1" type="ORF">RhiirA4_447809</name>
</gene>
<dbReference type="Proteomes" id="UP000234323">
    <property type="component" value="Unassembled WGS sequence"/>
</dbReference>
<dbReference type="VEuPathDB" id="FungiDB:RhiirA1_462787"/>
<reference evidence="1 2" key="1">
    <citation type="submission" date="2015-10" db="EMBL/GenBank/DDBJ databases">
        <title>Genome analyses suggest a sexual origin of heterokaryosis in a supposedly ancient asexual fungus.</title>
        <authorList>
            <person name="Ropars J."/>
            <person name="Sedzielewska K."/>
            <person name="Noel J."/>
            <person name="Charron P."/>
            <person name="Farinelli L."/>
            <person name="Marton T."/>
            <person name="Kruger M."/>
            <person name="Pelin A."/>
            <person name="Brachmann A."/>
            <person name="Corradi N."/>
        </authorList>
    </citation>
    <scope>NUCLEOTIDE SEQUENCE [LARGE SCALE GENOMIC DNA]</scope>
    <source>
        <strain evidence="1 2">A4</strain>
    </source>
</reference>
<organism evidence="1 2">
    <name type="scientific">Rhizophagus irregularis</name>
    <dbReference type="NCBI Taxonomy" id="588596"/>
    <lineage>
        <taxon>Eukaryota</taxon>
        <taxon>Fungi</taxon>
        <taxon>Fungi incertae sedis</taxon>
        <taxon>Mucoromycota</taxon>
        <taxon>Glomeromycotina</taxon>
        <taxon>Glomeromycetes</taxon>
        <taxon>Glomerales</taxon>
        <taxon>Glomeraceae</taxon>
        <taxon>Rhizophagus</taxon>
    </lineage>
</organism>
<keyword evidence="2" id="KW-1185">Reference proteome</keyword>
<proteinExistence type="predicted"/>
<sequence length="210" mass="25186">MKNNIVTWNDKKGLLIFGEDKKRSQSKKYKRIGYHLVIKEGVIDMDNSPFLVRCKGCEKNIKFNVNECLIYLENYDSSVIKKREEESLTKPYETLRNIIDKNNCVKTYNKKEEKDKLYNERIELIDNFIKSEADFIKILKKSIIERELHDNKRKQVHIIMDNVKMKSNGKKRGGRSFEYIVLWLIEEELYRNLKFFKVSLSYLNYTVYES</sequence>
<protein>
    <submittedName>
        <fullName evidence="1">Uncharacterized protein</fullName>
    </submittedName>
</protein>
<name>A0A2I1H4W9_9GLOM</name>
<evidence type="ECO:0000313" key="1">
    <source>
        <dbReference type="EMBL" id="PKY53925.1"/>
    </source>
</evidence>
<dbReference type="VEuPathDB" id="FungiDB:FUN_010125"/>
<accession>A0A2I1H4W9</accession>